<keyword evidence="2" id="KW-1185">Reference proteome</keyword>
<reference evidence="1 2" key="2">
    <citation type="journal article" date="2022" name="Mol. Ecol. Resour.">
        <title>The genomes of chicory, endive, great burdock and yacon provide insights into Asteraceae paleo-polyploidization history and plant inulin production.</title>
        <authorList>
            <person name="Fan W."/>
            <person name="Wang S."/>
            <person name="Wang H."/>
            <person name="Wang A."/>
            <person name="Jiang F."/>
            <person name="Liu H."/>
            <person name="Zhao H."/>
            <person name="Xu D."/>
            <person name="Zhang Y."/>
        </authorList>
    </citation>
    <scope>NUCLEOTIDE SEQUENCE [LARGE SCALE GENOMIC DNA]</scope>
    <source>
        <strain evidence="2">cv. Yunnan</strain>
        <tissue evidence="1">Leaves</tissue>
    </source>
</reference>
<reference evidence="2" key="1">
    <citation type="journal article" date="2022" name="Mol. Ecol. Resour.">
        <title>The genomes of chicory, endive, great burdock and yacon provide insights into Asteraceae palaeo-polyploidization history and plant inulin production.</title>
        <authorList>
            <person name="Fan W."/>
            <person name="Wang S."/>
            <person name="Wang H."/>
            <person name="Wang A."/>
            <person name="Jiang F."/>
            <person name="Liu H."/>
            <person name="Zhao H."/>
            <person name="Xu D."/>
            <person name="Zhang Y."/>
        </authorList>
    </citation>
    <scope>NUCLEOTIDE SEQUENCE [LARGE SCALE GENOMIC DNA]</scope>
    <source>
        <strain evidence="2">cv. Yunnan</strain>
    </source>
</reference>
<gene>
    <name evidence="1" type="ORF">L1987_35122</name>
</gene>
<evidence type="ECO:0000313" key="2">
    <source>
        <dbReference type="Proteomes" id="UP001056120"/>
    </source>
</evidence>
<protein>
    <submittedName>
        <fullName evidence="1">Uncharacterized protein</fullName>
    </submittedName>
</protein>
<proteinExistence type="predicted"/>
<dbReference type="Proteomes" id="UP001056120">
    <property type="component" value="Linkage Group LG11"/>
</dbReference>
<comment type="caution">
    <text evidence="1">The sequence shown here is derived from an EMBL/GenBank/DDBJ whole genome shotgun (WGS) entry which is preliminary data.</text>
</comment>
<accession>A0ACB9HWX3</accession>
<name>A0ACB9HWX3_9ASTR</name>
<organism evidence="1 2">
    <name type="scientific">Smallanthus sonchifolius</name>
    <dbReference type="NCBI Taxonomy" id="185202"/>
    <lineage>
        <taxon>Eukaryota</taxon>
        <taxon>Viridiplantae</taxon>
        <taxon>Streptophyta</taxon>
        <taxon>Embryophyta</taxon>
        <taxon>Tracheophyta</taxon>
        <taxon>Spermatophyta</taxon>
        <taxon>Magnoliopsida</taxon>
        <taxon>eudicotyledons</taxon>
        <taxon>Gunneridae</taxon>
        <taxon>Pentapetalae</taxon>
        <taxon>asterids</taxon>
        <taxon>campanulids</taxon>
        <taxon>Asterales</taxon>
        <taxon>Asteraceae</taxon>
        <taxon>Asteroideae</taxon>
        <taxon>Heliantheae alliance</taxon>
        <taxon>Millerieae</taxon>
        <taxon>Smallanthus</taxon>
    </lineage>
</organism>
<evidence type="ECO:0000313" key="1">
    <source>
        <dbReference type="EMBL" id="KAI3799818.1"/>
    </source>
</evidence>
<dbReference type="EMBL" id="CM042028">
    <property type="protein sequence ID" value="KAI3799818.1"/>
    <property type="molecule type" value="Genomic_DNA"/>
</dbReference>
<sequence length="536" mass="59981">MSPPHIHHSDHADSRSLIECNFRFVSDPNLNPKYLSSIFIDSIHIIYTCHRPPPLKRKSFRGCEVMGETLRFFQSNKKLELRITASQNLPKSRLFGLVANKYTKKTIKCVTSVKVNLVATGAGDIGVFLLTTAALEIVRRFSSAHCPFIWRGLQALQILCCPPFKWIQKWAPITSLVKGVQTLSRPLLFLSVATGLFNESGSSKGTLSGSGAELTELSSQLATQDTRLANNVPRSVVVEDWLVELFAELDKQGLTVPERMTEDELRRFYAVSDGDFALFLSSVKKTIHWRQKYSLFSPQELEAWANLVFWHGSDVMQRPCLIIRIGLAADLPSNGQAQFVRAVISQVEYGVLNLLDAEHTQITVLMDCDGLSPFGIPVKTLRSCAVLLQDHYPNRLGCLLVVRLSSVARVITQTLFQVLKPRTQQKLMIVGEDYQEVLSRYFEVLPPFLGGKCSCPKCSNEVATVGEKLRADLRDHHRIGTSSDSEIYVGSSLDTNLEHVKIAAVGRLLLWLCVIFILAVCYHHPMLPHSYNRSGS</sequence>